<keyword evidence="2 9" id="KW-0547">Nucleotide-binding</keyword>
<dbReference type="PANTHER" id="PTHR13140:SF857">
    <property type="entry name" value="MYOSIN-11"/>
    <property type="match status" value="1"/>
</dbReference>
<dbReference type="Gene3D" id="1.20.120.720">
    <property type="entry name" value="Myosin VI head, motor domain, U50 subdomain"/>
    <property type="match status" value="1"/>
</dbReference>
<dbReference type="FunFam" id="1.20.58.530:FF:000003">
    <property type="entry name" value="Myosin heavy chain 10"/>
    <property type="match status" value="1"/>
</dbReference>
<dbReference type="Gene3D" id="1.10.10.820">
    <property type="match status" value="1"/>
</dbReference>
<dbReference type="Proteomes" id="UP000095285">
    <property type="component" value="Unassembled WGS sequence"/>
</dbReference>
<accession>A0A1I7VED6</accession>
<evidence type="ECO:0000256" key="11">
    <source>
        <dbReference type="SAM" id="MobiDB-lite"/>
    </source>
</evidence>
<dbReference type="InterPro" id="IPR004009">
    <property type="entry name" value="SH3_Myosin"/>
</dbReference>
<dbReference type="InterPro" id="IPR002928">
    <property type="entry name" value="Myosin_tail"/>
</dbReference>
<evidence type="ECO:0000259" key="12">
    <source>
        <dbReference type="PROSITE" id="PS51456"/>
    </source>
</evidence>
<dbReference type="Gene3D" id="1.20.5.340">
    <property type="match status" value="1"/>
</dbReference>
<dbReference type="GO" id="GO:0016459">
    <property type="term" value="C:myosin complex"/>
    <property type="evidence" value="ECO:0007669"/>
    <property type="project" value="UniProtKB-KW"/>
</dbReference>
<feature type="coiled-coil region" evidence="10">
    <location>
        <begin position="1628"/>
        <end position="1937"/>
    </location>
</feature>
<evidence type="ECO:0000313" key="14">
    <source>
        <dbReference type="Proteomes" id="UP000095285"/>
    </source>
</evidence>
<dbReference type="PROSITE" id="PS51844">
    <property type="entry name" value="SH3_LIKE"/>
    <property type="match status" value="1"/>
</dbReference>
<feature type="coiled-coil region" evidence="10">
    <location>
        <begin position="858"/>
        <end position="1313"/>
    </location>
</feature>
<reference evidence="14" key="1">
    <citation type="submission" date="2012-04" db="EMBL/GenBank/DDBJ databases">
        <title>The Genome Sequence of Loa loa.</title>
        <authorList>
            <consortium name="The Broad Institute Genome Sequencing Platform"/>
            <consortium name="Broad Institute Genome Sequencing Center for Infectious Disease"/>
            <person name="Nutman T.B."/>
            <person name="Fink D.L."/>
            <person name="Russ C."/>
            <person name="Young S."/>
            <person name="Zeng Q."/>
            <person name="Gargeya S."/>
            <person name="Alvarado L."/>
            <person name="Berlin A."/>
            <person name="Chapman S.B."/>
            <person name="Chen Z."/>
            <person name="Freedman E."/>
            <person name="Gellesch M."/>
            <person name="Goldberg J."/>
            <person name="Griggs A."/>
            <person name="Gujja S."/>
            <person name="Heilman E.R."/>
            <person name="Heiman D."/>
            <person name="Howarth C."/>
            <person name="Mehta T."/>
            <person name="Neiman D."/>
            <person name="Pearson M."/>
            <person name="Roberts A."/>
            <person name="Saif S."/>
            <person name="Shea T."/>
            <person name="Shenoy N."/>
            <person name="Sisk P."/>
            <person name="Stolte C."/>
            <person name="Sykes S."/>
            <person name="White J."/>
            <person name="Yandava C."/>
            <person name="Haas B."/>
            <person name="Henn M.R."/>
            <person name="Nusbaum C."/>
            <person name="Birren B."/>
        </authorList>
    </citation>
    <scope>NUCLEOTIDE SEQUENCE [LARGE SCALE GENOMIC DNA]</scope>
</reference>
<dbReference type="InterPro" id="IPR036961">
    <property type="entry name" value="Kinesin_motor_dom_sf"/>
</dbReference>
<dbReference type="STRING" id="7209.A0A1I7VED6"/>
<dbReference type="InterPro" id="IPR001609">
    <property type="entry name" value="Myosin_head_motor_dom-like"/>
</dbReference>
<evidence type="ECO:0000256" key="9">
    <source>
        <dbReference type="PROSITE-ProRule" id="PRU00782"/>
    </source>
</evidence>
<dbReference type="Pfam" id="PF01576">
    <property type="entry name" value="Myosin_tail_1"/>
    <property type="match status" value="1"/>
</dbReference>
<dbReference type="GO" id="GO:0016020">
    <property type="term" value="C:membrane"/>
    <property type="evidence" value="ECO:0007669"/>
    <property type="project" value="TreeGrafter"/>
</dbReference>
<dbReference type="InterPro" id="IPR027417">
    <property type="entry name" value="P-loop_NTPase"/>
</dbReference>
<dbReference type="Pfam" id="PF00063">
    <property type="entry name" value="Myosin_head"/>
    <property type="match status" value="1"/>
</dbReference>
<dbReference type="GO" id="GO:0051015">
    <property type="term" value="F:actin filament binding"/>
    <property type="evidence" value="ECO:0007669"/>
    <property type="project" value="InterPro"/>
</dbReference>
<dbReference type="PROSITE" id="PS51456">
    <property type="entry name" value="MYOSIN_MOTOR"/>
    <property type="match status" value="1"/>
</dbReference>
<evidence type="ECO:0000256" key="8">
    <source>
        <dbReference type="ARBA" id="ARBA00023203"/>
    </source>
</evidence>
<dbReference type="SMART" id="SM00242">
    <property type="entry name" value="MYSc"/>
    <property type="match status" value="1"/>
</dbReference>
<dbReference type="Gene3D" id="3.40.850.10">
    <property type="entry name" value="Kinesin motor domain"/>
    <property type="match status" value="1"/>
</dbReference>
<keyword evidence="4" id="KW-0112">Calmodulin-binding</keyword>
<evidence type="ECO:0000256" key="10">
    <source>
        <dbReference type="SAM" id="Coils"/>
    </source>
</evidence>
<evidence type="ECO:0000256" key="6">
    <source>
        <dbReference type="ARBA" id="ARBA00023123"/>
    </source>
</evidence>
<evidence type="ECO:0000256" key="4">
    <source>
        <dbReference type="ARBA" id="ARBA00022860"/>
    </source>
</evidence>
<dbReference type="FunFam" id="1.20.120.720:FF:000001">
    <property type="entry name" value="Myosin heavy chain, muscle"/>
    <property type="match status" value="1"/>
</dbReference>
<dbReference type="GO" id="GO:0005863">
    <property type="term" value="C:striated muscle myosin thick filament"/>
    <property type="evidence" value="ECO:0007669"/>
    <property type="project" value="UniProtKB-ARBA"/>
</dbReference>
<dbReference type="GO" id="GO:0005516">
    <property type="term" value="F:calmodulin binding"/>
    <property type="evidence" value="ECO:0007669"/>
    <property type="project" value="UniProtKB-KW"/>
</dbReference>
<protein>
    <submittedName>
        <fullName evidence="15">Myosin</fullName>
    </submittedName>
</protein>
<dbReference type="PANTHER" id="PTHR13140">
    <property type="entry name" value="MYOSIN"/>
    <property type="match status" value="1"/>
</dbReference>
<dbReference type="SUPFAM" id="SSF90257">
    <property type="entry name" value="Myosin rod fragments"/>
    <property type="match status" value="2"/>
</dbReference>
<dbReference type="eggNOG" id="KOG0161">
    <property type="taxonomic scope" value="Eukaryota"/>
</dbReference>
<proteinExistence type="inferred from homology"/>
<feature type="compositionally biased region" description="Polar residues" evidence="11">
    <location>
        <begin position="1944"/>
        <end position="1956"/>
    </location>
</feature>
<dbReference type="FunFam" id="1.10.10.820:FF:000001">
    <property type="entry name" value="Myosin heavy chain"/>
    <property type="match status" value="1"/>
</dbReference>
<dbReference type="InterPro" id="IPR008989">
    <property type="entry name" value="Myosin_S1_N"/>
</dbReference>
<feature type="region of interest" description="Disordered" evidence="11">
    <location>
        <begin position="1942"/>
        <end position="1994"/>
    </location>
</feature>
<dbReference type="PRINTS" id="PR00193">
    <property type="entry name" value="MYOSINHEAVY"/>
</dbReference>
<name>A0A1I7VED6_LOALO</name>
<feature type="coiled-coil region" evidence="10">
    <location>
        <begin position="1337"/>
        <end position="1598"/>
    </location>
</feature>
<dbReference type="Gene3D" id="1.20.58.530">
    <property type="match status" value="1"/>
</dbReference>
<evidence type="ECO:0000256" key="3">
    <source>
        <dbReference type="ARBA" id="ARBA00022840"/>
    </source>
</evidence>
<evidence type="ECO:0000256" key="5">
    <source>
        <dbReference type="ARBA" id="ARBA00023054"/>
    </source>
</evidence>
<feature type="region of interest" description="Actin-binding" evidence="9">
    <location>
        <begin position="665"/>
        <end position="687"/>
    </location>
</feature>
<keyword evidence="14" id="KW-1185">Reference proteome</keyword>
<dbReference type="GO" id="GO:0007015">
    <property type="term" value="P:actin filament organization"/>
    <property type="evidence" value="ECO:0007669"/>
    <property type="project" value="TreeGrafter"/>
</dbReference>
<keyword evidence="7 9" id="KW-0505">Motor protein</keyword>
<dbReference type="GO" id="GO:0060972">
    <property type="term" value="P:left/right pattern formation"/>
    <property type="evidence" value="ECO:0007669"/>
    <property type="project" value="UniProtKB-ARBA"/>
</dbReference>
<keyword evidence="8 9" id="KW-0009">Actin-binding</keyword>
<evidence type="ECO:0000259" key="13">
    <source>
        <dbReference type="PROSITE" id="PS51844"/>
    </source>
</evidence>
<comment type="similarity">
    <text evidence="1 9">Belongs to the TRAFAC class myosin-kinesin ATPase superfamily. Myosin family.</text>
</comment>
<feature type="binding site" evidence="9">
    <location>
        <begin position="162"/>
        <end position="169"/>
    </location>
    <ligand>
        <name>ATP</name>
        <dbReference type="ChEBI" id="CHEBI:30616"/>
    </ligand>
</feature>
<keyword evidence="5 10" id="KW-0175">Coiled coil</keyword>
<feature type="domain" description="Myosin motor" evidence="12">
    <location>
        <begin position="68"/>
        <end position="788"/>
    </location>
</feature>
<keyword evidence="6 9" id="KW-0518">Myosin</keyword>
<dbReference type="GO" id="GO:0000146">
    <property type="term" value="F:microfilament motor activity"/>
    <property type="evidence" value="ECO:0007669"/>
    <property type="project" value="TreeGrafter"/>
</dbReference>
<evidence type="ECO:0000313" key="15">
    <source>
        <dbReference type="WBParaSite" id="EN70_1619"/>
    </source>
</evidence>
<evidence type="ECO:0000256" key="1">
    <source>
        <dbReference type="ARBA" id="ARBA00008314"/>
    </source>
</evidence>
<organism evidence="14 15">
    <name type="scientific">Loa loa</name>
    <name type="common">Eye worm</name>
    <name type="synonym">Filaria loa</name>
    <dbReference type="NCBI Taxonomy" id="7209"/>
    <lineage>
        <taxon>Eukaryota</taxon>
        <taxon>Metazoa</taxon>
        <taxon>Ecdysozoa</taxon>
        <taxon>Nematoda</taxon>
        <taxon>Chromadorea</taxon>
        <taxon>Rhabditida</taxon>
        <taxon>Spirurina</taxon>
        <taxon>Spiruromorpha</taxon>
        <taxon>Filarioidea</taxon>
        <taxon>Onchocercidae</taxon>
        <taxon>Loa</taxon>
    </lineage>
</organism>
<dbReference type="GO" id="GO:0005524">
    <property type="term" value="F:ATP binding"/>
    <property type="evidence" value="ECO:0007669"/>
    <property type="project" value="UniProtKB-UniRule"/>
</dbReference>
<sequence length="1994" mass="230499">MKKLGSVNASNPKQDEHVWVPDATEGFVLGVVIQNIADDRVLLRIEGTGHEKTVCREELQSVNPAKLDKIEDMSSLSYLNEACVLHNLRQRYYSSLIYTYSGLFCVVVNPYKWMPHIYSATVMKNYRGRKRHEVPPHVFAVTDCAYHEMLHQREDQSILCTGESGAGKTENTKKVVQYLADIAGTGRHMRSSVVRSPGKGALPTSLSLSPLPENISPVGHLEDQLLLANPILEAFGNSKTVKNDNSSRFGKFIRINFDQCGCISGANIEHYLLEKSRTIRQAADERSFHFFYQLLLGSSVSTKSMFLMDDIDNYRFLTNGNLIIPDVDDASELSSTLNAMRGMDFSDTEIDAVMRVTSAILLLGNMSFTEDRISDQAILVDDRVAQKICCLLGLPVSDLAKAFLKPRVKVGRDYVHKAQTREQVQYAVEAIAKASYERLFRWLVMRINRSLGRSANSGTAFIGILDIAGFEIFQLNTFEQLCINYTNEKLQQLFNNTMFILEQEMYRKEGIEWNFIDFGLDLQPTIDLIEKASFFDPLGVLSLLDEQCIFPKSTDKSYVEKLTANQSKHPKFIVPEFRTKSDFAIVHYAGRVDYSADQWLMKNMDPLNDSVVFLLQNSGDQLVAEMWKNAEFASLGIADQTDYIFGARTKRGMFRTVGQTYKEQLSRLMKTLQNTSPHFVRCIIPNHEKKAGVINGPLVLEQLRCNGVLEGIRICRQGFPNRTSFHDFRRRYELLVNRGTIPAGFLDGKETVRRILVALEVDASLFRIGQSKVFFRSGVIAALEEMRDKELQRFVAQFQTYCRGYLARRAFKKLLQQISAIRIIQRNGLAWSRLKDWKWWRGLVDKLNCLKVKPLLEVTASEQAIAAKESELNSLRETLLQKEYTLSDYTNRIEQLTNDRAELQKLLKEESVEKTEIEDMKDQLVSVKMQLEKEVEIFKQKFEEKEVEWISVSAECKKLQDDAAILRDQLREENKKYEQLQLSNASVDQKLKTVIIERDRFFETNEKLMKEKTLLEGRLTTATQKIVVEEERNRQNVKLRAKLETKITDYKEENEKMRKHIEMTEAANQKLTTEMRDVQDENEELLEKLNELSAQLQKKDEELIATLTHSDEEQSQKQNLMKQTKELILELQEVKEDLENEKNLRTKSEKGKRDCMEELEALKQELLESQDKTQANMELRTEREKQYLSIKKELEETAAQHERNVAELKAKHSQQLNSVRIENEQLKKQMEQVVKTKSRMENELQEKIVVIQRNQSAFLENERKRKNVENLLNEWQTKAEEAEKNAMELKSALIKVQSEVERLTKELESSENVVLVLHNRVATAEVQATDLSDAINVEKSQNEALRAKLQIQDDELESLQENKERNEFAIQKCEKEISSLKQQLTDVIKKNDENLLLQAEELRKKLTKEMEACKKELEQSEYARARSEKAKEKLVQEKEDMLNELDKLRCSVRDMEKKQRKFDQMLEEEKSHVAKVSMERDKLAQELRDHKSSALVTAKEIDILKSRITELENIRNALQMDLDNAVTMKDDTGRNILELDRMKRQLEIELANAKETITELEDNLQLTEDAKLRLDVTLQAVNIELERTRNDKERDDDERRKVMLQKLGDLESELESERHTRLTLMQQKRKLEADLHQSLEQVEAITTQKEEFSRQLRKYSLQLKDLQLEVEESKDAKNAAMLRTQDMEKKLKSLVDELARATETNMQLTADRRRAERERDDAVEELGVKSSLMSTEDKKRLETKIHELEELLEEEQNNSELSNDKLKKAQIQLETLTTELAAERSLCEKLEADKQYFEKQCKDLKVTLEEMENDMRTRNRGQLAALEAKLQAANEQYAQMEQERNTAIRQIRRMEKKLSDTLMMNEEEKRSIEQLKDTADRAMTRHRQMRRQIEDLEEEACRERSKCRQLQRSIDDLNEANETLTRENAQLKSLAALARRSGLNRASTSRFGSETDSIGRGARSFGGDSTDLLRPNSGSTAGSYAGDDPDLTTS</sequence>
<dbReference type="Gene3D" id="2.30.30.360">
    <property type="entry name" value="Myosin S1 fragment, N-terminal"/>
    <property type="match status" value="1"/>
</dbReference>
<dbReference type="FunFam" id="3.40.850.10:FF:000101">
    <property type="entry name" value="Slow myosin heavy chain 2"/>
    <property type="match status" value="1"/>
</dbReference>
<evidence type="ECO:0000256" key="7">
    <source>
        <dbReference type="ARBA" id="ARBA00023175"/>
    </source>
</evidence>
<dbReference type="PROSITE" id="PS50096">
    <property type="entry name" value="IQ"/>
    <property type="match status" value="1"/>
</dbReference>
<dbReference type="WBParaSite" id="EN70_1619">
    <property type="protein sequence ID" value="EN70_1619"/>
    <property type="gene ID" value="EN70_1619"/>
</dbReference>
<keyword evidence="3 9" id="KW-0067">ATP-binding</keyword>
<dbReference type="CDD" id="cd01377">
    <property type="entry name" value="MYSc_class_II"/>
    <property type="match status" value="1"/>
</dbReference>
<evidence type="ECO:0000256" key="2">
    <source>
        <dbReference type="ARBA" id="ARBA00022741"/>
    </source>
</evidence>
<reference evidence="15" key="2">
    <citation type="submission" date="2016-11" db="UniProtKB">
        <authorList>
            <consortium name="WormBaseParasite"/>
        </authorList>
    </citation>
    <scope>IDENTIFICATION</scope>
</reference>
<feature type="domain" description="Myosin N-terminal SH3-like" evidence="13">
    <location>
        <begin position="13"/>
        <end position="64"/>
    </location>
</feature>
<dbReference type="Gene3D" id="1.20.5.4820">
    <property type="match status" value="1"/>
</dbReference>
<dbReference type="SUPFAM" id="SSF52540">
    <property type="entry name" value="P-loop containing nucleoside triphosphate hydrolases"/>
    <property type="match status" value="1"/>
</dbReference>